<reference evidence="3" key="1">
    <citation type="submission" date="2020-04" db="EMBL/GenBank/DDBJ databases">
        <title>Genome Assembly and Annotation of Botryosphaeria dothidea sdau 11-99, a Latent Pathogen of Apple Fruit Ring Rot in China.</title>
        <authorList>
            <person name="Yu C."/>
            <person name="Diao Y."/>
            <person name="Lu Q."/>
            <person name="Zhao J."/>
            <person name="Cui S."/>
            <person name="Peng C."/>
            <person name="He B."/>
            <person name="Liu H."/>
        </authorList>
    </citation>
    <scope>NUCLEOTIDE SEQUENCE [LARGE SCALE GENOMIC DNA]</scope>
    <source>
        <strain evidence="3">Sdau11-99</strain>
    </source>
</reference>
<name>A0A8H4ILA5_9PEZI</name>
<keyword evidence="2" id="KW-0812">Transmembrane</keyword>
<feature type="compositionally biased region" description="Polar residues" evidence="1">
    <location>
        <begin position="254"/>
        <end position="265"/>
    </location>
</feature>
<comment type="caution">
    <text evidence="3">The sequence shown here is derived from an EMBL/GenBank/DDBJ whole genome shotgun (WGS) entry which is preliminary data.</text>
</comment>
<dbReference type="Proteomes" id="UP000572817">
    <property type="component" value="Unassembled WGS sequence"/>
</dbReference>
<organism evidence="3 4">
    <name type="scientific">Botryosphaeria dothidea</name>
    <dbReference type="NCBI Taxonomy" id="55169"/>
    <lineage>
        <taxon>Eukaryota</taxon>
        <taxon>Fungi</taxon>
        <taxon>Dikarya</taxon>
        <taxon>Ascomycota</taxon>
        <taxon>Pezizomycotina</taxon>
        <taxon>Dothideomycetes</taxon>
        <taxon>Dothideomycetes incertae sedis</taxon>
        <taxon>Botryosphaeriales</taxon>
        <taxon>Botryosphaeriaceae</taxon>
        <taxon>Botryosphaeria</taxon>
    </lineage>
</organism>
<protein>
    <submittedName>
        <fullName evidence="3">Uncharacterized protein</fullName>
    </submittedName>
</protein>
<feature type="region of interest" description="Disordered" evidence="1">
    <location>
        <begin position="246"/>
        <end position="277"/>
    </location>
</feature>
<evidence type="ECO:0000256" key="2">
    <source>
        <dbReference type="SAM" id="Phobius"/>
    </source>
</evidence>
<evidence type="ECO:0000313" key="4">
    <source>
        <dbReference type="Proteomes" id="UP000572817"/>
    </source>
</evidence>
<dbReference type="OrthoDB" id="5429634at2759"/>
<accession>A0A8H4ILA5</accession>
<dbReference type="EMBL" id="WWBZ02000062">
    <property type="protein sequence ID" value="KAF4303211.1"/>
    <property type="molecule type" value="Genomic_DNA"/>
</dbReference>
<evidence type="ECO:0000256" key="1">
    <source>
        <dbReference type="SAM" id="MobiDB-lite"/>
    </source>
</evidence>
<feature type="transmembrane region" description="Helical" evidence="2">
    <location>
        <begin position="209"/>
        <end position="232"/>
    </location>
</feature>
<evidence type="ECO:0000313" key="3">
    <source>
        <dbReference type="EMBL" id="KAF4303211.1"/>
    </source>
</evidence>
<keyword evidence="2" id="KW-0472">Membrane</keyword>
<dbReference type="PANTHER" id="PTHR35395:SF1">
    <property type="entry name" value="DUF6536 DOMAIN-CONTAINING PROTEIN"/>
    <property type="match status" value="1"/>
</dbReference>
<keyword evidence="2" id="KW-1133">Transmembrane helix</keyword>
<feature type="transmembrane region" description="Helical" evidence="2">
    <location>
        <begin position="173"/>
        <end position="197"/>
    </location>
</feature>
<dbReference type="AlphaFoldDB" id="A0A8H4ILA5"/>
<dbReference type="PANTHER" id="PTHR35395">
    <property type="entry name" value="DUF6536 DOMAIN-CONTAINING PROTEIN"/>
    <property type="match status" value="1"/>
</dbReference>
<feature type="transmembrane region" description="Helical" evidence="2">
    <location>
        <begin position="40"/>
        <end position="64"/>
    </location>
</feature>
<gene>
    <name evidence="3" type="ORF">GTA08_BOTSDO08909</name>
</gene>
<sequence>MYLAAKRDFIPEWPSNKRRQDFSKPEATKWFHAAGSKRWVIVYILSFLFVLLEGACLGVALFNLKNAGLGIDLHSLWDQGFGTFNAYAYVLPQVVEKLSQVGGLTFSTFIANTPQLLVSGLYLLYNGLITTMLAADEWNGYISERKTLRLSCSRGIQRSSYFLSLPLRYGVPLSLASGLLHWLFSQSLFIVASISFVTPDFHYVPTDDAAIIGFSAMGLMLSLIVGVLLTLAPLPLGFLRSYEGPKKSEAPGQTAYTAENSTSENDTERGSTTEPAAYPMPLVSTCSAAISAACHRHEEDVDAHLLPLIWEFVRDNPSKTRRGRFCFTTARDVEWPENVEEDVKD</sequence>
<proteinExistence type="predicted"/>
<keyword evidence="4" id="KW-1185">Reference proteome</keyword>